<reference evidence="1" key="2">
    <citation type="submission" date="2018-03" db="EMBL/GenBank/DDBJ databases">
        <title>The Triticum urartu genome reveals the dynamic nature of wheat genome evolution.</title>
        <authorList>
            <person name="Ling H."/>
            <person name="Ma B."/>
            <person name="Shi X."/>
            <person name="Liu H."/>
            <person name="Dong L."/>
            <person name="Sun H."/>
            <person name="Cao Y."/>
            <person name="Gao Q."/>
            <person name="Zheng S."/>
            <person name="Li Y."/>
            <person name="Yu Y."/>
            <person name="Du H."/>
            <person name="Qi M."/>
            <person name="Li Y."/>
            <person name="Yu H."/>
            <person name="Cui Y."/>
            <person name="Wang N."/>
            <person name="Chen C."/>
            <person name="Wu H."/>
            <person name="Zhao Y."/>
            <person name="Zhang J."/>
            <person name="Li Y."/>
            <person name="Zhou W."/>
            <person name="Zhang B."/>
            <person name="Hu W."/>
            <person name="Eijk M."/>
            <person name="Tang J."/>
            <person name="Witsenboer H."/>
            <person name="Zhao S."/>
            <person name="Li Z."/>
            <person name="Zhang A."/>
            <person name="Wang D."/>
            <person name="Liang C."/>
        </authorList>
    </citation>
    <scope>NUCLEOTIDE SEQUENCE [LARGE SCALE GENOMIC DNA]</scope>
    <source>
        <strain evidence="1">cv. G1812</strain>
    </source>
</reference>
<dbReference type="EnsemblPlants" id="TuG1812G0500000499.01.T02">
    <property type="protein sequence ID" value="TuG1812G0500000499.01.T02"/>
    <property type="gene ID" value="TuG1812G0500000499.01"/>
</dbReference>
<protein>
    <submittedName>
        <fullName evidence="1">Uncharacterized protein</fullName>
    </submittedName>
</protein>
<sequence>MALQAPIINMASLGSRAAGRRRPTMLQQIALFVVVAAVIMNSSVCVGAAGHDAAVVGQSTVDPNHPAFPSPPGKPYTGGRGCRTIYGCRDVPPAGGQP</sequence>
<dbReference type="Gramene" id="TuG1812G0500000499.01.T02">
    <property type="protein sequence ID" value="TuG1812G0500000499.01.T02"/>
    <property type="gene ID" value="TuG1812G0500000499.01"/>
</dbReference>
<keyword evidence="2" id="KW-1185">Reference proteome</keyword>
<evidence type="ECO:0000313" key="2">
    <source>
        <dbReference type="Proteomes" id="UP000015106"/>
    </source>
</evidence>
<reference evidence="1" key="3">
    <citation type="submission" date="2022-06" db="UniProtKB">
        <authorList>
            <consortium name="EnsemblPlants"/>
        </authorList>
    </citation>
    <scope>IDENTIFICATION</scope>
</reference>
<dbReference type="AlphaFoldDB" id="A0A8R7UBQ4"/>
<name>A0A8R7UBQ4_TRIUA</name>
<organism evidence="1 2">
    <name type="scientific">Triticum urartu</name>
    <name type="common">Red wild einkorn</name>
    <name type="synonym">Crithodium urartu</name>
    <dbReference type="NCBI Taxonomy" id="4572"/>
    <lineage>
        <taxon>Eukaryota</taxon>
        <taxon>Viridiplantae</taxon>
        <taxon>Streptophyta</taxon>
        <taxon>Embryophyta</taxon>
        <taxon>Tracheophyta</taxon>
        <taxon>Spermatophyta</taxon>
        <taxon>Magnoliopsida</taxon>
        <taxon>Liliopsida</taxon>
        <taxon>Poales</taxon>
        <taxon>Poaceae</taxon>
        <taxon>BOP clade</taxon>
        <taxon>Pooideae</taxon>
        <taxon>Triticodae</taxon>
        <taxon>Triticeae</taxon>
        <taxon>Triticinae</taxon>
        <taxon>Triticum</taxon>
    </lineage>
</organism>
<dbReference type="Proteomes" id="UP000015106">
    <property type="component" value="Chromosome 5"/>
</dbReference>
<evidence type="ECO:0000313" key="1">
    <source>
        <dbReference type="EnsemblPlants" id="TuG1812G0500000499.01.T02"/>
    </source>
</evidence>
<gene>
    <name evidence="1" type="primary">LOC125555589</name>
</gene>
<reference evidence="2" key="1">
    <citation type="journal article" date="2013" name="Nature">
        <title>Draft genome of the wheat A-genome progenitor Triticum urartu.</title>
        <authorList>
            <person name="Ling H.Q."/>
            <person name="Zhao S."/>
            <person name="Liu D."/>
            <person name="Wang J."/>
            <person name="Sun H."/>
            <person name="Zhang C."/>
            <person name="Fan H."/>
            <person name="Li D."/>
            <person name="Dong L."/>
            <person name="Tao Y."/>
            <person name="Gao C."/>
            <person name="Wu H."/>
            <person name="Li Y."/>
            <person name="Cui Y."/>
            <person name="Guo X."/>
            <person name="Zheng S."/>
            <person name="Wang B."/>
            <person name="Yu K."/>
            <person name="Liang Q."/>
            <person name="Yang W."/>
            <person name="Lou X."/>
            <person name="Chen J."/>
            <person name="Feng M."/>
            <person name="Jian J."/>
            <person name="Zhang X."/>
            <person name="Luo G."/>
            <person name="Jiang Y."/>
            <person name="Liu J."/>
            <person name="Wang Z."/>
            <person name="Sha Y."/>
            <person name="Zhang B."/>
            <person name="Wu H."/>
            <person name="Tang D."/>
            <person name="Shen Q."/>
            <person name="Xue P."/>
            <person name="Zou S."/>
            <person name="Wang X."/>
            <person name="Liu X."/>
            <person name="Wang F."/>
            <person name="Yang Y."/>
            <person name="An X."/>
            <person name="Dong Z."/>
            <person name="Zhang K."/>
            <person name="Zhang X."/>
            <person name="Luo M.C."/>
            <person name="Dvorak J."/>
            <person name="Tong Y."/>
            <person name="Wang J."/>
            <person name="Yang H."/>
            <person name="Li Z."/>
            <person name="Wang D."/>
            <person name="Zhang A."/>
            <person name="Wang J."/>
        </authorList>
    </citation>
    <scope>NUCLEOTIDE SEQUENCE</scope>
    <source>
        <strain evidence="2">cv. G1812</strain>
    </source>
</reference>
<accession>A0A8R7UBQ4</accession>
<proteinExistence type="predicted"/>